<dbReference type="FunFam" id="3.40.50.720:FF:000084">
    <property type="entry name" value="Short-chain dehydrogenase reductase"/>
    <property type="match status" value="1"/>
</dbReference>
<evidence type="ECO:0000313" key="5">
    <source>
        <dbReference type="EMBL" id="TDT37753.1"/>
    </source>
</evidence>
<dbReference type="SUPFAM" id="SSF51735">
    <property type="entry name" value="NAD(P)-binding Rossmann-fold domains"/>
    <property type="match status" value="1"/>
</dbReference>
<dbReference type="CDD" id="cd05233">
    <property type="entry name" value="SDR_c"/>
    <property type="match status" value="1"/>
</dbReference>
<dbReference type="Gene3D" id="3.40.50.720">
    <property type="entry name" value="NAD(P)-binding Rossmann-like Domain"/>
    <property type="match status" value="1"/>
</dbReference>
<dbReference type="EMBL" id="SOAX01000007">
    <property type="protein sequence ID" value="TDT37753.1"/>
    <property type="molecule type" value="Genomic_DNA"/>
</dbReference>
<dbReference type="Proteomes" id="UP000295830">
    <property type="component" value="Unassembled WGS sequence"/>
</dbReference>
<dbReference type="OrthoDB" id="5801166at2"/>
<reference evidence="5 6" key="1">
    <citation type="submission" date="2019-03" db="EMBL/GenBank/DDBJ databases">
        <title>Genomic Encyclopedia of Type Strains, Phase IV (KMG-IV): sequencing the most valuable type-strain genomes for metagenomic binning, comparative biology and taxonomic classification.</title>
        <authorList>
            <person name="Goeker M."/>
        </authorList>
    </citation>
    <scope>NUCLEOTIDE SEQUENCE [LARGE SCALE GENOMIC DNA]</scope>
    <source>
        <strain evidence="5 6">DSM 15505</strain>
    </source>
</reference>
<dbReference type="PRINTS" id="PR00080">
    <property type="entry name" value="SDRFAMILY"/>
</dbReference>
<evidence type="ECO:0000259" key="4">
    <source>
        <dbReference type="SMART" id="SM00822"/>
    </source>
</evidence>
<comment type="similarity">
    <text evidence="1">Belongs to the short-chain dehydrogenases/reductases (SDR) family.</text>
</comment>
<evidence type="ECO:0000256" key="3">
    <source>
        <dbReference type="ARBA" id="ARBA00023027"/>
    </source>
</evidence>
<dbReference type="Pfam" id="PF13561">
    <property type="entry name" value="adh_short_C2"/>
    <property type="match status" value="1"/>
</dbReference>
<gene>
    <name evidence="5" type="ORF">DES49_2713</name>
</gene>
<name>A0A4R7JL50_9GAMM</name>
<dbReference type="PANTHER" id="PTHR24321:SF8">
    <property type="entry name" value="ESTRADIOL 17-BETA-DEHYDROGENASE 8-RELATED"/>
    <property type="match status" value="1"/>
</dbReference>
<comment type="caution">
    <text evidence="5">The sequence shown here is derived from an EMBL/GenBank/DDBJ whole genome shotgun (WGS) entry which is preliminary data.</text>
</comment>
<keyword evidence="2" id="KW-0560">Oxidoreductase</keyword>
<proteinExistence type="inferred from homology"/>
<sequence>MNTLEGKVIVITGGAGGIGETTARLAHARGASVVITDRESGPVEAIAESLGERACGLAVDVTRREDNEHMVAVAEKQFGRLDAAFLNAGIEGEVGPFDSRSDEAWNRVFSVNVHGVRFGVEAVIPALRRAGGGSIVMTSSVAGLRGAAGLSPYVSSKHAVVGMMRCLAAELGPEGIRVNTLNPGPVDNRMMRSIEEQANPGHGEDVHRMFASRVPLGRYVTNEECAAMAAMLFSDDASGCNGNTYLVDGGYCAQ</sequence>
<keyword evidence="3" id="KW-0520">NAD</keyword>
<dbReference type="InterPro" id="IPR002347">
    <property type="entry name" value="SDR_fam"/>
</dbReference>
<evidence type="ECO:0000313" key="6">
    <source>
        <dbReference type="Proteomes" id="UP000295830"/>
    </source>
</evidence>
<evidence type="ECO:0000256" key="2">
    <source>
        <dbReference type="ARBA" id="ARBA00023002"/>
    </source>
</evidence>
<dbReference type="PRINTS" id="PR00081">
    <property type="entry name" value="GDHRDH"/>
</dbReference>
<dbReference type="AlphaFoldDB" id="A0A4R7JL50"/>
<protein>
    <submittedName>
        <fullName evidence="5">NAD(P)-dependent dehydrogenase (Short-subunit alcohol dehydrogenase family)</fullName>
    </submittedName>
</protein>
<dbReference type="PANTHER" id="PTHR24321">
    <property type="entry name" value="DEHYDROGENASES, SHORT CHAIN"/>
    <property type="match status" value="1"/>
</dbReference>
<dbReference type="GO" id="GO:0016491">
    <property type="term" value="F:oxidoreductase activity"/>
    <property type="evidence" value="ECO:0007669"/>
    <property type="project" value="UniProtKB-KW"/>
</dbReference>
<dbReference type="InterPro" id="IPR020904">
    <property type="entry name" value="Sc_DH/Rdtase_CS"/>
</dbReference>
<dbReference type="SMART" id="SM00822">
    <property type="entry name" value="PKS_KR"/>
    <property type="match status" value="1"/>
</dbReference>
<keyword evidence="6" id="KW-1185">Reference proteome</keyword>
<accession>A0A4R7JL50</accession>
<dbReference type="InterPro" id="IPR057326">
    <property type="entry name" value="KR_dom"/>
</dbReference>
<organism evidence="5 6">
    <name type="scientific">Halospina denitrificans</name>
    <dbReference type="NCBI Taxonomy" id="332522"/>
    <lineage>
        <taxon>Bacteria</taxon>
        <taxon>Pseudomonadati</taxon>
        <taxon>Pseudomonadota</taxon>
        <taxon>Gammaproteobacteria</taxon>
        <taxon>Halospina</taxon>
    </lineage>
</organism>
<dbReference type="PROSITE" id="PS00061">
    <property type="entry name" value="ADH_SHORT"/>
    <property type="match status" value="1"/>
</dbReference>
<dbReference type="RefSeq" id="WP_133736948.1">
    <property type="nucleotide sequence ID" value="NZ_SOAX01000007.1"/>
</dbReference>
<dbReference type="InterPro" id="IPR036291">
    <property type="entry name" value="NAD(P)-bd_dom_sf"/>
</dbReference>
<evidence type="ECO:0000256" key="1">
    <source>
        <dbReference type="ARBA" id="ARBA00006484"/>
    </source>
</evidence>
<feature type="domain" description="Ketoreductase" evidence="4">
    <location>
        <begin position="7"/>
        <end position="189"/>
    </location>
</feature>